<dbReference type="KEGG" id="acu:Atc_m025"/>
<dbReference type="InterPro" id="IPR003777">
    <property type="entry name" value="XdhC_CoxI"/>
</dbReference>
<dbReference type="Proteomes" id="UP000006135">
    <property type="component" value="Plasmid megaplasmid"/>
</dbReference>
<dbReference type="SUPFAM" id="SSF51735">
    <property type="entry name" value="NAD(P)-binding Rossmann-fold domains"/>
    <property type="match status" value="1"/>
</dbReference>
<evidence type="ECO:0000313" key="4">
    <source>
        <dbReference type="Proteomes" id="UP000006135"/>
    </source>
</evidence>
<feature type="domain" description="XdhC Rossmann" evidence="2">
    <location>
        <begin position="159"/>
        <end position="297"/>
    </location>
</feature>
<dbReference type="InterPro" id="IPR052698">
    <property type="entry name" value="MoCofactor_Util/Proc"/>
</dbReference>
<dbReference type="HOGENOM" id="CLU_041115_4_0_6"/>
<dbReference type="AlphaFoldDB" id="F9ZUK8"/>
<evidence type="ECO:0000313" key="3">
    <source>
        <dbReference type="EMBL" id="AEK59556.1"/>
    </source>
</evidence>
<accession>F9ZUK8</accession>
<dbReference type="InterPro" id="IPR036291">
    <property type="entry name" value="NAD(P)-bd_dom_sf"/>
</dbReference>
<keyword evidence="4" id="KW-1185">Reference proteome</keyword>
<feature type="domain" description="XdhC- CoxI" evidence="1">
    <location>
        <begin position="14"/>
        <end position="59"/>
    </location>
</feature>
<dbReference type="OrthoDB" id="61481at2"/>
<sequence length="319" mass="34836">MCHNNYVVSPVVWEALVTAVYGSAPTKVGAQLLLHADGRISGNLGGGHLEHTTREALQSAQSAPPWWEQRFVLGGVSDQCCGGVVDVVLVEVPSDLAPLYVPGASRWYQRRDGRLRLLGGEYVGRRFGLPQPKDKNSNSPAWITPGEIFLSPAAQRQALWIFGAGHVGRAIAALAISLDFSTVVFDRRREWLEPGAFPSAVELCPDWDLARLPIPDDDTVVLILTYSHALDFALLRHFSSLSLAYLGVIASKSKAARFRHAAQREGWVLSPALRMPMGLPGMGKSPVEIAVSVLGELLQLRHQRPQRKEKLDVGLECLG</sequence>
<proteinExistence type="predicted"/>
<organism evidence="3 4">
    <name type="scientific">Acidithiobacillus caldus (strain SM-1)</name>
    <dbReference type="NCBI Taxonomy" id="990288"/>
    <lineage>
        <taxon>Bacteria</taxon>
        <taxon>Pseudomonadati</taxon>
        <taxon>Pseudomonadota</taxon>
        <taxon>Acidithiobacillia</taxon>
        <taxon>Acidithiobacillales</taxon>
        <taxon>Acidithiobacillaceae</taxon>
        <taxon>Acidithiobacillus</taxon>
    </lineage>
</organism>
<dbReference type="PANTHER" id="PTHR30388:SF6">
    <property type="entry name" value="XANTHINE DEHYDROGENASE SUBUNIT A-RELATED"/>
    <property type="match status" value="1"/>
</dbReference>
<dbReference type="Pfam" id="PF02625">
    <property type="entry name" value="XdhC_CoxI"/>
    <property type="match status" value="1"/>
</dbReference>
<evidence type="ECO:0000259" key="1">
    <source>
        <dbReference type="Pfam" id="PF02625"/>
    </source>
</evidence>
<protein>
    <recommendedName>
        <fullName evidence="5">Xanthine dehydrogenase accessory protein XdhC</fullName>
    </recommendedName>
</protein>
<dbReference type="EMBL" id="CP002574">
    <property type="protein sequence ID" value="AEK59556.1"/>
    <property type="molecule type" value="Genomic_DNA"/>
</dbReference>
<evidence type="ECO:0000259" key="2">
    <source>
        <dbReference type="Pfam" id="PF13478"/>
    </source>
</evidence>
<gene>
    <name evidence="3" type="ordered locus">Atc_m025</name>
</gene>
<keyword evidence="3" id="KW-0614">Plasmid</keyword>
<reference evidence="3 4" key="1">
    <citation type="journal article" date="2011" name="J. Genet. Genomics">
        <title>Unraveling the Acidithiobacillus caldus complete genome and its central metabolisms for carbon assimilation.</title>
        <authorList>
            <person name="You X.Y."/>
            <person name="Guo X."/>
            <person name="Zheng H.J."/>
            <person name="Zhang M.J."/>
            <person name="Liu L.J."/>
            <person name="Zhu Y.Q."/>
            <person name="Zhu B."/>
            <person name="Wang S.Y."/>
            <person name="Zhao G.P."/>
            <person name="Poetsch A."/>
            <person name="Jiang C.Y."/>
            <person name="Liu S.J."/>
        </authorList>
    </citation>
    <scope>NUCLEOTIDE SEQUENCE [LARGE SCALE GENOMIC DNA]</scope>
    <source>
        <strain evidence="3 4">SM-1</strain>
        <plasmid evidence="4">Plasmid megaplasmid</plasmid>
    </source>
</reference>
<dbReference type="InterPro" id="IPR027051">
    <property type="entry name" value="XdhC_Rossmann_dom"/>
</dbReference>
<name>F9ZUK8_ACICS</name>
<evidence type="ECO:0008006" key="5">
    <source>
        <dbReference type="Google" id="ProtNLM"/>
    </source>
</evidence>
<dbReference type="Gene3D" id="3.40.50.720">
    <property type="entry name" value="NAD(P)-binding Rossmann-like Domain"/>
    <property type="match status" value="1"/>
</dbReference>
<geneLocation type="plasmid" evidence="3 4">
    <name>megaplasmid</name>
</geneLocation>
<dbReference type="PANTHER" id="PTHR30388">
    <property type="entry name" value="ALDEHYDE OXIDOREDUCTASE MOLYBDENUM COFACTOR ASSEMBLY PROTEIN"/>
    <property type="match status" value="1"/>
</dbReference>
<dbReference type="Pfam" id="PF13478">
    <property type="entry name" value="XdhC_C"/>
    <property type="match status" value="1"/>
</dbReference>